<reference evidence="3" key="1">
    <citation type="journal article" date="2019" name="Curr. Biol.">
        <title>Genome Sequence of Striga asiatica Provides Insight into the Evolution of Plant Parasitism.</title>
        <authorList>
            <person name="Yoshida S."/>
            <person name="Kim S."/>
            <person name="Wafula E.K."/>
            <person name="Tanskanen J."/>
            <person name="Kim Y.M."/>
            <person name="Honaas L."/>
            <person name="Yang Z."/>
            <person name="Spallek T."/>
            <person name="Conn C.E."/>
            <person name="Ichihashi Y."/>
            <person name="Cheong K."/>
            <person name="Cui S."/>
            <person name="Der J.P."/>
            <person name="Gundlach H."/>
            <person name="Jiao Y."/>
            <person name="Hori C."/>
            <person name="Ishida J.K."/>
            <person name="Kasahara H."/>
            <person name="Kiba T."/>
            <person name="Kim M.S."/>
            <person name="Koo N."/>
            <person name="Laohavisit A."/>
            <person name="Lee Y.H."/>
            <person name="Lumba S."/>
            <person name="McCourt P."/>
            <person name="Mortimer J.C."/>
            <person name="Mutuku J.M."/>
            <person name="Nomura T."/>
            <person name="Sasaki-Sekimoto Y."/>
            <person name="Seto Y."/>
            <person name="Wang Y."/>
            <person name="Wakatake T."/>
            <person name="Sakakibara H."/>
            <person name="Demura T."/>
            <person name="Yamaguchi S."/>
            <person name="Yoneyama K."/>
            <person name="Manabe R.I."/>
            <person name="Nelson D.C."/>
            <person name="Schulman A.H."/>
            <person name="Timko M.P."/>
            <person name="dePamphilis C.W."/>
            <person name="Choi D."/>
            <person name="Shirasu K."/>
        </authorList>
    </citation>
    <scope>NUCLEOTIDE SEQUENCE [LARGE SCALE GENOMIC DNA]</scope>
    <source>
        <strain evidence="3">cv. UVA1</strain>
    </source>
</reference>
<sequence length="214" mass="23240">MGTKPEEVVHSRSSLGKSTSSHSIGVFAESLDEQPYGGIVSAEPGEYEFSAIPKRWHSIRLFPRKPSPCARKTRSQGKVPCPLLRQPESAYPLSHAIRTKASPPITGSGSKPIPFAPQPQCHKELSCDPLLPLIPLLSAPPLDNGWFNSVEVRHLVNSPAPAGVLPADTLIREMELGICFETSSLRATNCHYSEAYRDPVPRKALFPGQDSPVG</sequence>
<organism evidence="2 3">
    <name type="scientific">Striga asiatica</name>
    <name type="common">Asiatic witchweed</name>
    <name type="synonym">Buchnera asiatica</name>
    <dbReference type="NCBI Taxonomy" id="4170"/>
    <lineage>
        <taxon>Eukaryota</taxon>
        <taxon>Viridiplantae</taxon>
        <taxon>Streptophyta</taxon>
        <taxon>Embryophyta</taxon>
        <taxon>Tracheophyta</taxon>
        <taxon>Spermatophyta</taxon>
        <taxon>Magnoliopsida</taxon>
        <taxon>eudicotyledons</taxon>
        <taxon>Gunneridae</taxon>
        <taxon>Pentapetalae</taxon>
        <taxon>asterids</taxon>
        <taxon>lamiids</taxon>
        <taxon>Lamiales</taxon>
        <taxon>Orobanchaceae</taxon>
        <taxon>Buchnereae</taxon>
        <taxon>Striga</taxon>
    </lineage>
</organism>
<keyword evidence="3" id="KW-1185">Reference proteome</keyword>
<feature type="compositionally biased region" description="Basic and acidic residues" evidence="1">
    <location>
        <begin position="1"/>
        <end position="10"/>
    </location>
</feature>
<comment type="caution">
    <text evidence="2">The sequence shown here is derived from an EMBL/GenBank/DDBJ whole genome shotgun (WGS) entry which is preliminary data.</text>
</comment>
<evidence type="ECO:0000313" key="2">
    <source>
        <dbReference type="EMBL" id="GER51470.1"/>
    </source>
</evidence>
<gene>
    <name evidence="2" type="ORF">STAS_28860</name>
</gene>
<evidence type="ECO:0000313" key="3">
    <source>
        <dbReference type="Proteomes" id="UP000325081"/>
    </source>
</evidence>
<protein>
    <submittedName>
        <fullName evidence="2">WD domain</fullName>
    </submittedName>
</protein>
<dbReference type="AlphaFoldDB" id="A0A5A7R192"/>
<feature type="region of interest" description="Disordered" evidence="1">
    <location>
        <begin position="1"/>
        <end position="22"/>
    </location>
</feature>
<evidence type="ECO:0000256" key="1">
    <source>
        <dbReference type="SAM" id="MobiDB-lite"/>
    </source>
</evidence>
<name>A0A5A7R192_STRAF</name>
<accession>A0A5A7R192</accession>
<proteinExistence type="predicted"/>
<dbReference type="Proteomes" id="UP000325081">
    <property type="component" value="Unassembled WGS sequence"/>
</dbReference>
<feature type="compositionally biased region" description="Polar residues" evidence="1">
    <location>
        <begin position="11"/>
        <end position="22"/>
    </location>
</feature>
<dbReference type="EMBL" id="BKCP01009715">
    <property type="protein sequence ID" value="GER51470.1"/>
    <property type="molecule type" value="Genomic_DNA"/>
</dbReference>